<comment type="caution">
    <text evidence="2">The sequence shown here is derived from an EMBL/GenBank/DDBJ whole genome shotgun (WGS) entry which is preliminary data.</text>
</comment>
<sequence length="37" mass="3763">MPAARGVREPAAVGGPNAASRRSVRSRTDRALPGAFG</sequence>
<protein>
    <submittedName>
        <fullName evidence="2">Uncharacterized protein</fullName>
    </submittedName>
</protein>
<name>V4TGQ9_9HYPH</name>
<proteinExistence type="predicted"/>
<evidence type="ECO:0000313" key="2">
    <source>
        <dbReference type="EMBL" id="ESR25278.1"/>
    </source>
</evidence>
<gene>
    <name evidence="2" type="ORF">N177_1795</name>
</gene>
<keyword evidence="3" id="KW-1185">Reference proteome</keyword>
<organism evidence="2 3">
    <name type="scientific">Lutibaculum baratangense AMV1</name>
    <dbReference type="NCBI Taxonomy" id="631454"/>
    <lineage>
        <taxon>Bacteria</taxon>
        <taxon>Pseudomonadati</taxon>
        <taxon>Pseudomonadota</taxon>
        <taxon>Alphaproteobacteria</taxon>
        <taxon>Hyphomicrobiales</taxon>
        <taxon>Tepidamorphaceae</taxon>
        <taxon>Lutibaculum</taxon>
    </lineage>
</organism>
<evidence type="ECO:0000313" key="3">
    <source>
        <dbReference type="Proteomes" id="UP000017819"/>
    </source>
</evidence>
<accession>V4TGQ9</accession>
<dbReference type="Proteomes" id="UP000017819">
    <property type="component" value="Unassembled WGS sequence"/>
</dbReference>
<reference evidence="2 3" key="1">
    <citation type="journal article" date="2014" name="Genome Announc.">
        <title>Draft Genome Sequence of Lutibaculum baratangense Strain AMV1T, Isolated from a Mud Volcano in Andamans, India.</title>
        <authorList>
            <person name="Singh A."/>
            <person name="Sreenivas A."/>
            <person name="Sathyanarayana Reddy G."/>
            <person name="Pinnaka A.K."/>
            <person name="Shivaji S."/>
        </authorList>
    </citation>
    <scope>NUCLEOTIDE SEQUENCE [LARGE SCALE GENOMIC DNA]</scope>
    <source>
        <strain evidence="2 3">AMV1</strain>
    </source>
</reference>
<feature type="region of interest" description="Disordered" evidence="1">
    <location>
        <begin position="1"/>
        <end position="37"/>
    </location>
</feature>
<dbReference type="AlphaFoldDB" id="V4TGQ9"/>
<evidence type="ECO:0000256" key="1">
    <source>
        <dbReference type="SAM" id="MobiDB-lite"/>
    </source>
</evidence>
<dbReference type="EMBL" id="AWXZ01000023">
    <property type="protein sequence ID" value="ESR25278.1"/>
    <property type="molecule type" value="Genomic_DNA"/>
</dbReference>